<evidence type="ECO:0000256" key="6">
    <source>
        <dbReference type="ARBA" id="ARBA00022989"/>
    </source>
</evidence>
<keyword evidence="3" id="KW-1003">Cell membrane</keyword>
<reference evidence="10 11" key="1">
    <citation type="submission" date="2020-11" db="EMBL/GenBank/DDBJ databases">
        <title>Algicoccus daihaiensis sp.nov., isolated from Daihai Lake in Inner Mongolia.</title>
        <authorList>
            <person name="Kai J."/>
        </authorList>
    </citation>
    <scope>NUCLEOTIDE SEQUENCE [LARGE SCALE GENOMIC DNA]</scope>
    <source>
        <strain evidence="11">f23</strain>
    </source>
</reference>
<dbReference type="CDD" id="cd06581">
    <property type="entry name" value="TM_PBP1_LivM_like"/>
    <property type="match status" value="1"/>
</dbReference>
<evidence type="ECO:0000313" key="10">
    <source>
        <dbReference type="EMBL" id="UOD50133.1"/>
    </source>
</evidence>
<evidence type="ECO:0000256" key="3">
    <source>
        <dbReference type="ARBA" id="ARBA00022475"/>
    </source>
</evidence>
<comment type="similarity">
    <text evidence="8">Belongs to the binding-protein-dependent transport system permease family. LivHM subfamily.</text>
</comment>
<feature type="transmembrane region" description="Helical" evidence="9">
    <location>
        <begin position="185"/>
        <end position="210"/>
    </location>
</feature>
<keyword evidence="5" id="KW-0029">Amino-acid transport</keyword>
<evidence type="ECO:0000313" key="11">
    <source>
        <dbReference type="Proteomes" id="UP000831607"/>
    </source>
</evidence>
<keyword evidence="6 9" id="KW-1133">Transmembrane helix</keyword>
<sequence length="633" mass="67780">MDFSGFLVQLLNGLASASSLFLVAAGLSLIFGVTRIVNFAHGSFYMVGVYIAYTLVSIWSGALGFWVSLLLAALVVGVLGALTEIFLLRRIYKAPELFQLLATFALVLVIKDATLWIWGPEELLGPRAPGLSGAVEILGRRFPAYDLFLVAVGPVVLGLLWLLLTRTRWGVLVRAASHDRGMVAALGVNQAWLFTAVFALGAFLAGLGGALQLPREPANLEMDLHIIGAAFVVVVVGGMGSIPGAYVAALIIAEIKAICIWLGVVDIAGVEVSFSKLTLVVEFLVMALVLVLRPWGLFGRPQPLSRHTSHAEEPFRLGKGNQALLWGLLLFLILLALPWYSSESPYTVVLAIDLLIAALFATSLHFIMGPAGLHSFGHAAYFGLGAYAAAILLTKVSLPMEVSLLLAPLVAVIGAIVFGWFAVRLSGVYLAMLTLAFAQIAWAIVYQWDSFTGGSNGLIGVWPAAWLSAKPAYYVMTLVLVAASLWALRRMLFAPFGYAMRAGRDSFVRADAIGIDVKRVHWVAFIIAGAFAGLAGSLFAFSKGSVSPESLFVTKSVDGLVMVLLGGVQTLAGPIVGAVSFTWLHDMVARNTEYWRAVLGGVILLLVLLFPQGIAGYFRIAFDRVRRVKGASS</sequence>
<evidence type="ECO:0000256" key="5">
    <source>
        <dbReference type="ARBA" id="ARBA00022970"/>
    </source>
</evidence>
<feature type="transmembrane region" description="Helical" evidence="9">
    <location>
        <begin position="428"/>
        <end position="448"/>
    </location>
</feature>
<keyword evidence="4 9" id="KW-0812">Transmembrane</keyword>
<feature type="transmembrane region" description="Helical" evidence="9">
    <location>
        <begin position="147"/>
        <end position="164"/>
    </location>
</feature>
<dbReference type="InterPro" id="IPR001851">
    <property type="entry name" value="ABC_transp_permease"/>
</dbReference>
<dbReference type="RefSeq" id="WP_243478530.1">
    <property type="nucleotide sequence ID" value="NZ_CP063982.1"/>
</dbReference>
<dbReference type="InterPro" id="IPR043428">
    <property type="entry name" value="LivM-like"/>
</dbReference>
<keyword evidence="2" id="KW-0813">Transport</keyword>
<feature type="transmembrane region" description="Helical" evidence="9">
    <location>
        <begin position="246"/>
        <end position="265"/>
    </location>
</feature>
<feature type="transmembrane region" description="Helical" evidence="9">
    <location>
        <begin position="277"/>
        <end position="298"/>
    </location>
</feature>
<feature type="transmembrane region" description="Helical" evidence="9">
    <location>
        <begin position="379"/>
        <end position="398"/>
    </location>
</feature>
<dbReference type="CDD" id="cd06582">
    <property type="entry name" value="TM_PBP1_LivH_like"/>
    <property type="match status" value="1"/>
</dbReference>
<comment type="subcellular location">
    <subcellularLocation>
        <location evidence="1">Cell membrane</location>
        <topology evidence="1">Multi-pass membrane protein</topology>
    </subcellularLocation>
</comment>
<accession>A0ABY4AJK1</accession>
<evidence type="ECO:0000256" key="7">
    <source>
        <dbReference type="ARBA" id="ARBA00023136"/>
    </source>
</evidence>
<keyword evidence="7 9" id="KW-0472">Membrane</keyword>
<dbReference type="EMBL" id="CP063982">
    <property type="protein sequence ID" value="UOD50133.1"/>
    <property type="molecule type" value="Genomic_DNA"/>
</dbReference>
<feature type="transmembrane region" description="Helical" evidence="9">
    <location>
        <begin position="561"/>
        <end position="585"/>
    </location>
</feature>
<keyword evidence="11" id="KW-1185">Reference proteome</keyword>
<feature type="transmembrane region" description="Helical" evidence="9">
    <location>
        <begin position="222"/>
        <end position="239"/>
    </location>
</feature>
<feature type="transmembrane region" description="Helical" evidence="9">
    <location>
        <begin position="100"/>
        <end position="119"/>
    </location>
</feature>
<protein>
    <submittedName>
        <fullName evidence="10">ABC transporter permease</fullName>
    </submittedName>
</protein>
<evidence type="ECO:0000256" key="2">
    <source>
        <dbReference type="ARBA" id="ARBA00022448"/>
    </source>
</evidence>
<organism evidence="10 11">
    <name type="scientific">Orrella daihaiensis</name>
    <dbReference type="NCBI Taxonomy" id="2782176"/>
    <lineage>
        <taxon>Bacteria</taxon>
        <taxon>Pseudomonadati</taxon>
        <taxon>Pseudomonadota</taxon>
        <taxon>Betaproteobacteria</taxon>
        <taxon>Burkholderiales</taxon>
        <taxon>Alcaligenaceae</taxon>
        <taxon>Orrella</taxon>
    </lineage>
</organism>
<feature type="transmembrane region" description="Helical" evidence="9">
    <location>
        <begin position="520"/>
        <end position="541"/>
    </location>
</feature>
<proteinExistence type="inferred from homology"/>
<feature type="transmembrane region" description="Helical" evidence="9">
    <location>
        <begin position="65"/>
        <end position="88"/>
    </location>
</feature>
<feature type="transmembrane region" description="Helical" evidence="9">
    <location>
        <begin position="404"/>
        <end position="423"/>
    </location>
</feature>
<dbReference type="Proteomes" id="UP000831607">
    <property type="component" value="Chromosome"/>
</dbReference>
<name>A0ABY4AJK1_9BURK</name>
<dbReference type="Pfam" id="PF02653">
    <property type="entry name" value="BPD_transp_2"/>
    <property type="match status" value="2"/>
</dbReference>
<dbReference type="PANTHER" id="PTHR11795:SF442">
    <property type="entry name" value="ABC TRANSPORTER ATP-BINDING PROTEIN"/>
    <property type="match status" value="1"/>
</dbReference>
<evidence type="ECO:0000256" key="4">
    <source>
        <dbReference type="ARBA" id="ARBA00022692"/>
    </source>
</evidence>
<feature type="transmembrane region" description="Helical" evidence="9">
    <location>
        <begin position="323"/>
        <end position="340"/>
    </location>
</feature>
<feature type="transmembrane region" description="Helical" evidence="9">
    <location>
        <begin position="346"/>
        <end position="367"/>
    </location>
</feature>
<dbReference type="PANTHER" id="PTHR11795">
    <property type="entry name" value="BRANCHED-CHAIN AMINO ACID TRANSPORT SYSTEM PERMEASE PROTEIN LIVH"/>
    <property type="match status" value="1"/>
</dbReference>
<feature type="transmembrane region" description="Helical" evidence="9">
    <location>
        <begin position="43"/>
        <end position="59"/>
    </location>
</feature>
<feature type="transmembrane region" description="Helical" evidence="9">
    <location>
        <begin position="6"/>
        <end position="31"/>
    </location>
</feature>
<feature type="transmembrane region" description="Helical" evidence="9">
    <location>
        <begin position="472"/>
        <end position="499"/>
    </location>
</feature>
<evidence type="ECO:0000256" key="8">
    <source>
        <dbReference type="ARBA" id="ARBA00037998"/>
    </source>
</evidence>
<evidence type="ECO:0000256" key="1">
    <source>
        <dbReference type="ARBA" id="ARBA00004651"/>
    </source>
</evidence>
<feature type="transmembrane region" description="Helical" evidence="9">
    <location>
        <begin position="597"/>
        <end position="618"/>
    </location>
</feature>
<gene>
    <name evidence="10" type="ORF">DHf2319_11925</name>
</gene>
<dbReference type="InterPro" id="IPR052157">
    <property type="entry name" value="BCAA_transport_permease"/>
</dbReference>
<evidence type="ECO:0000256" key="9">
    <source>
        <dbReference type="SAM" id="Phobius"/>
    </source>
</evidence>